<keyword evidence="3" id="KW-1185">Reference proteome</keyword>
<dbReference type="AlphaFoldDB" id="A0A433RWK4"/>
<keyword evidence="1" id="KW-1133">Transmembrane helix</keyword>
<sequence length="90" mass="9806">MLLLITITAALTAISVPVFASRTKSQRNLFISFTACIVAICCQMTMQHQFVLANDTSALADTSAFTLKACITLAVLTALLNMMHLRKIQD</sequence>
<gene>
    <name evidence="2" type="ORF">QI30_04605</name>
</gene>
<keyword evidence="1" id="KW-0812">Transmembrane</keyword>
<protein>
    <submittedName>
        <fullName evidence="2">Uncharacterized protein</fullName>
    </submittedName>
</protein>
<dbReference type="EMBL" id="JTFC01000015">
    <property type="protein sequence ID" value="RUS57676.1"/>
    <property type="molecule type" value="Genomic_DNA"/>
</dbReference>
<keyword evidence="1" id="KW-0472">Membrane</keyword>
<dbReference type="RefSeq" id="WP_126989783.1">
    <property type="nucleotide sequence ID" value="NZ_JTFC01000015.1"/>
</dbReference>
<feature type="transmembrane region" description="Helical" evidence="1">
    <location>
        <begin position="30"/>
        <end position="53"/>
    </location>
</feature>
<reference evidence="2 3" key="1">
    <citation type="submission" date="2014-11" db="EMBL/GenBank/DDBJ databases">
        <title>Genome sequence and analysis of novel Kurthia sp.</title>
        <authorList>
            <person name="Lawson J.N."/>
            <person name="Gonzalez J.E."/>
            <person name="Rinauldi L."/>
            <person name="Xuan Z."/>
            <person name="Firman A."/>
            <person name="Shaddox L."/>
            <person name="Trudeau A."/>
            <person name="Shah S."/>
            <person name="Reiman D."/>
        </authorList>
    </citation>
    <scope>NUCLEOTIDE SEQUENCE [LARGE SCALE GENOMIC DNA]</scope>
    <source>
        <strain evidence="2 3">3B1D</strain>
    </source>
</reference>
<evidence type="ECO:0000313" key="2">
    <source>
        <dbReference type="EMBL" id="RUS57676.1"/>
    </source>
</evidence>
<organism evidence="2 3">
    <name type="scientific">Candidatus Kurthia intestinigallinarum</name>
    <dbReference type="NCBI Taxonomy" id="1562256"/>
    <lineage>
        <taxon>Bacteria</taxon>
        <taxon>Bacillati</taxon>
        <taxon>Bacillota</taxon>
        <taxon>Bacilli</taxon>
        <taxon>Bacillales</taxon>
        <taxon>Caryophanaceae</taxon>
        <taxon>Kurthia</taxon>
    </lineage>
</organism>
<dbReference type="Proteomes" id="UP000288623">
    <property type="component" value="Unassembled WGS sequence"/>
</dbReference>
<accession>A0A433RWK4</accession>
<proteinExistence type="predicted"/>
<evidence type="ECO:0000256" key="1">
    <source>
        <dbReference type="SAM" id="Phobius"/>
    </source>
</evidence>
<evidence type="ECO:0000313" key="3">
    <source>
        <dbReference type="Proteomes" id="UP000288623"/>
    </source>
</evidence>
<name>A0A433RWK4_9BACL</name>
<comment type="caution">
    <text evidence="2">The sequence shown here is derived from an EMBL/GenBank/DDBJ whole genome shotgun (WGS) entry which is preliminary data.</text>
</comment>
<feature type="transmembrane region" description="Helical" evidence="1">
    <location>
        <begin position="65"/>
        <end position="85"/>
    </location>
</feature>